<protein>
    <recommendedName>
        <fullName evidence="7">Molybdopterin molybdenumtransferase</fullName>
        <ecNumber evidence="7">2.10.1.1</ecNumber>
    </recommendedName>
</protein>
<keyword evidence="4 7" id="KW-0500">Molybdenum</keyword>
<name>A0A178MFP2_9CHLR</name>
<dbReference type="GO" id="GO:0006777">
    <property type="term" value="P:Mo-molybdopterin cofactor biosynthetic process"/>
    <property type="evidence" value="ECO:0007669"/>
    <property type="project" value="UniProtKB-UniRule"/>
</dbReference>
<dbReference type="OrthoDB" id="9804758at2"/>
<dbReference type="NCBIfam" id="TIGR00177">
    <property type="entry name" value="molyb_syn"/>
    <property type="match status" value="1"/>
</dbReference>
<comment type="similarity">
    <text evidence="3 7">Belongs to the MoeA family.</text>
</comment>
<dbReference type="InterPro" id="IPR005110">
    <property type="entry name" value="MoeA_linker/N"/>
</dbReference>
<dbReference type="Gene3D" id="2.40.340.10">
    <property type="entry name" value="MoeA, C-terminal, domain IV"/>
    <property type="match status" value="1"/>
</dbReference>
<evidence type="ECO:0000256" key="7">
    <source>
        <dbReference type="RuleBase" id="RU365090"/>
    </source>
</evidence>
<dbReference type="PANTHER" id="PTHR10192:SF5">
    <property type="entry name" value="GEPHYRIN"/>
    <property type="match status" value="1"/>
</dbReference>
<comment type="catalytic activity">
    <reaction evidence="6">
        <text>adenylyl-molybdopterin + molybdate = Mo-molybdopterin + AMP + H(+)</text>
        <dbReference type="Rhea" id="RHEA:35047"/>
        <dbReference type="ChEBI" id="CHEBI:15378"/>
        <dbReference type="ChEBI" id="CHEBI:36264"/>
        <dbReference type="ChEBI" id="CHEBI:62727"/>
        <dbReference type="ChEBI" id="CHEBI:71302"/>
        <dbReference type="ChEBI" id="CHEBI:456215"/>
        <dbReference type="EC" id="2.10.1.1"/>
    </reaction>
</comment>
<dbReference type="NCBIfam" id="NF045515">
    <property type="entry name" value="Glp_gephyrin"/>
    <property type="match status" value="1"/>
</dbReference>
<dbReference type="Gene3D" id="3.90.105.10">
    <property type="entry name" value="Molybdopterin biosynthesis moea protein, domain 2"/>
    <property type="match status" value="1"/>
</dbReference>
<dbReference type="InterPro" id="IPR036688">
    <property type="entry name" value="MoeA_C_domain_IV_sf"/>
</dbReference>
<gene>
    <name evidence="9" type="ORF">A6A03_09870</name>
</gene>
<evidence type="ECO:0000256" key="1">
    <source>
        <dbReference type="ARBA" id="ARBA00002901"/>
    </source>
</evidence>
<dbReference type="Gene3D" id="3.40.980.10">
    <property type="entry name" value="MoaB/Mog-like domain"/>
    <property type="match status" value="1"/>
</dbReference>
<dbReference type="GO" id="GO:0046872">
    <property type="term" value="F:metal ion binding"/>
    <property type="evidence" value="ECO:0007669"/>
    <property type="project" value="UniProtKB-UniRule"/>
</dbReference>
<keyword evidence="5 7" id="KW-0501">Molybdenum cofactor biosynthesis</keyword>
<evidence type="ECO:0000259" key="8">
    <source>
        <dbReference type="SMART" id="SM00852"/>
    </source>
</evidence>
<reference evidence="9 10" key="1">
    <citation type="submission" date="2016-04" db="EMBL/GenBank/DDBJ databases">
        <title>Chloroflexus islandicus sp. nov., a thermophilic filamentous anoxygenic phototrophic bacterium from geyser Strokkur (Iceland).</title>
        <authorList>
            <person name="Gaisin V.A."/>
            <person name="Kalashnikov A.M."/>
            <person name="Sukhacheva M.V."/>
            <person name="Grouzdev D.S."/>
            <person name="Ivanov T.M."/>
            <person name="Kuznetsov B."/>
            <person name="Gorlenko V.M."/>
        </authorList>
    </citation>
    <scope>NUCLEOTIDE SEQUENCE [LARGE SCALE GENOMIC DNA]</scope>
    <source>
        <strain evidence="10">isl-2</strain>
    </source>
</reference>
<dbReference type="RefSeq" id="WP_066783639.1">
    <property type="nucleotide sequence ID" value="NZ_LWQS01000036.1"/>
</dbReference>
<keyword evidence="7" id="KW-0460">Magnesium</keyword>
<evidence type="ECO:0000313" key="9">
    <source>
        <dbReference type="EMBL" id="OAN47550.1"/>
    </source>
</evidence>
<dbReference type="Pfam" id="PF03454">
    <property type="entry name" value="MoeA_C"/>
    <property type="match status" value="1"/>
</dbReference>
<dbReference type="InterPro" id="IPR036425">
    <property type="entry name" value="MoaB/Mog-like_dom_sf"/>
</dbReference>
<accession>A0A178MFP2</accession>
<dbReference type="Pfam" id="PF00994">
    <property type="entry name" value="MoCF_biosynth"/>
    <property type="match status" value="1"/>
</dbReference>
<dbReference type="InterPro" id="IPR038987">
    <property type="entry name" value="MoeA-like"/>
</dbReference>
<evidence type="ECO:0000256" key="2">
    <source>
        <dbReference type="ARBA" id="ARBA00005046"/>
    </source>
</evidence>
<comment type="pathway">
    <text evidence="2 7">Cofactor biosynthesis; molybdopterin biosynthesis.</text>
</comment>
<dbReference type="SUPFAM" id="SSF63867">
    <property type="entry name" value="MoeA C-terminal domain-like"/>
    <property type="match status" value="1"/>
</dbReference>
<evidence type="ECO:0000256" key="3">
    <source>
        <dbReference type="ARBA" id="ARBA00010763"/>
    </source>
</evidence>
<dbReference type="Gene3D" id="2.170.190.11">
    <property type="entry name" value="Molybdopterin biosynthesis moea protein, domain 3"/>
    <property type="match status" value="1"/>
</dbReference>
<comment type="cofactor">
    <cofactor evidence="7">
        <name>Mg(2+)</name>
        <dbReference type="ChEBI" id="CHEBI:18420"/>
    </cofactor>
</comment>
<dbReference type="EC" id="2.10.1.1" evidence="7"/>
<keyword evidence="7 9" id="KW-0808">Transferase</keyword>
<dbReference type="InterPro" id="IPR001453">
    <property type="entry name" value="MoaB/Mog_dom"/>
</dbReference>
<feature type="domain" description="MoaB/Mog" evidence="8">
    <location>
        <begin position="187"/>
        <end position="326"/>
    </location>
</feature>
<keyword evidence="10" id="KW-1185">Reference proteome</keyword>
<evidence type="ECO:0000256" key="4">
    <source>
        <dbReference type="ARBA" id="ARBA00022505"/>
    </source>
</evidence>
<dbReference type="SMART" id="SM00852">
    <property type="entry name" value="MoCF_biosynth"/>
    <property type="match status" value="1"/>
</dbReference>
<dbReference type="CDD" id="cd00887">
    <property type="entry name" value="MoeA"/>
    <property type="match status" value="1"/>
</dbReference>
<organism evidence="9 10">
    <name type="scientific">Chloroflexus islandicus</name>
    <dbReference type="NCBI Taxonomy" id="1707952"/>
    <lineage>
        <taxon>Bacteria</taxon>
        <taxon>Bacillati</taxon>
        <taxon>Chloroflexota</taxon>
        <taxon>Chloroflexia</taxon>
        <taxon>Chloroflexales</taxon>
        <taxon>Chloroflexineae</taxon>
        <taxon>Chloroflexaceae</taxon>
        <taxon>Chloroflexus</taxon>
    </lineage>
</organism>
<dbReference type="AlphaFoldDB" id="A0A178MFP2"/>
<comment type="function">
    <text evidence="1 7">Catalyzes the insertion of molybdate into adenylated molybdopterin with the concomitant release of AMP.</text>
</comment>
<evidence type="ECO:0000313" key="10">
    <source>
        <dbReference type="Proteomes" id="UP000078287"/>
    </source>
</evidence>
<dbReference type="STRING" id="1707952.A6A03_09870"/>
<dbReference type="GO" id="GO:0005829">
    <property type="term" value="C:cytosol"/>
    <property type="evidence" value="ECO:0007669"/>
    <property type="project" value="TreeGrafter"/>
</dbReference>
<dbReference type="UniPathway" id="UPA00344"/>
<sequence length="409" mass="42842">MPELFQVVTIAEANARLSAHISPLARRESLPLHAALDRVLAEALHSPVDLPAFPRSTMDGFAVRAADTYGASESLPAYLTLCGEVPMGRAPNFTVGPGQAALIHTGGMLPPGSDSVVMIEHTQYLDATTIEVVRPVAIGENVIPIGEDVKRGELLFPRGHRLRPQDLGGLAGVGIVNVPVVERPQVAILASGDEVVPADAEVAPGQVRDINSYTIAAMVRRAGGEPILCGIAPDDPAVLERMARAALEAADMLVLSAGSSVSARDHTVKVIESLGAPGVLVHGVAIHPGKPTIIAAAGNRPIFGLPGNPVSAMIAFGLFVAPALRRLQGMPDADPPALQAVLTLNVPSKPGREDFVPVRLERRDGVLYAEPVFGKSNLIYTMAHADGLVRVPLDLTGLYAGTTVDITLF</sequence>
<evidence type="ECO:0000256" key="6">
    <source>
        <dbReference type="ARBA" id="ARBA00047317"/>
    </source>
</evidence>
<dbReference type="InterPro" id="IPR036135">
    <property type="entry name" value="MoeA_linker/N_sf"/>
</dbReference>
<dbReference type="InterPro" id="IPR005111">
    <property type="entry name" value="MoeA_C_domain_IV"/>
</dbReference>
<dbReference type="GO" id="GO:0061599">
    <property type="term" value="F:molybdopterin molybdotransferase activity"/>
    <property type="evidence" value="ECO:0007669"/>
    <property type="project" value="UniProtKB-UniRule"/>
</dbReference>
<evidence type="ECO:0000256" key="5">
    <source>
        <dbReference type="ARBA" id="ARBA00023150"/>
    </source>
</evidence>
<dbReference type="SUPFAM" id="SSF63882">
    <property type="entry name" value="MoeA N-terminal region -like"/>
    <property type="match status" value="1"/>
</dbReference>
<dbReference type="Pfam" id="PF03453">
    <property type="entry name" value="MoeA_N"/>
    <property type="match status" value="1"/>
</dbReference>
<comment type="caution">
    <text evidence="9">The sequence shown here is derived from an EMBL/GenBank/DDBJ whole genome shotgun (WGS) entry which is preliminary data.</text>
</comment>
<dbReference type="Proteomes" id="UP000078287">
    <property type="component" value="Unassembled WGS sequence"/>
</dbReference>
<dbReference type="SUPFAM" id="SSF53218">
    <property type="entry name" value="Molybdenum cofactor biosynthesis proteins"/>
    <property type="match status" value="1"/>
</dbReference>
<keyword evidence="7" id="KW-0479">Metal-binding</keyword>
<proteinExistence type="inferred from homology"/>
<dbReference type="EMBL" id="LWQS01000036">
    <property type="protein sequence ID" value="OAN47550.1"/>
    <property type="molecule type" value="Genomic_DNA"/>
</dbReference>
<dbReference type="PANTHER" id="PTHR10192">
    <property type="entry name" value="MOLYBDOPTERIN BIOSYNTHESIS PROTEIN"/>
    <property type="match status" value="1"/>
</dbReference>